<keyword evidence="6 10" id="KW-0862">Zinc</keyword>
<dbReference type="Proteomes" id="UP000887043">
    <property type="component" value="Unassembled WGS sequence"/>
</dbReference>
<feature type="binding site" evidence="10">
    <location>
        <begin position="80"/>
        <end position="81"/>
    </location>
    <ligand>
        <name>NAD(+)</name>
        <dbReference type="ChEBI" id="CHEBI:57540"/>
    </ligand>
</feature>
<dbReference type="Gene3D" id="1.10.150.20">
    <property type="entry name" value="5' to 3' exonuclease, C-terminal subdomain"/>
    <property type="match status" value="2"/>
</dbReference>
<feature type="binding site" evidence="10">
    <location>
        <position position="390"/>
    </location>
    <ligand>
        <name>Zn(2+)</name>
        <dbReference type="ChEBI" id="CHEBI:29105"/>
    </ligand>
</feature>
<evidence type="ECO:0000256" key="6">
    <source>
        <dbReference type="ARBA" id="ARBA00022833"/>
    </source>
</evidence>
<accession>A0AA37MIE0</accession>
<sequence length="705" mass="78570">MAEDKILEMRKAVDLLNRAADAYYNGQAEIMTDYEWDALFDRLKVLEQETGVILEESPIHHVSADSITGQKEEHEFAALSLAKTKKTEDLTKWADGKPIWISWKLDGLTLVATYDKGKLTKVVTRGDGHFGTNITHLAPAIQGIPQKIKNKGHIVVRGECVISYADFNQFLIESGEDYANPRNLASGSLTLKDIDEVKSRHLQWIPFTLVYTDENINSWGKRMAFLEDNGMKTVKHECILTPNQDNIQKVIDRWTEEVTKNKNPFPVDGLVIAYEDYEYSQTGSITGHHATRAGYAFKWKDESATSKLDHIEWSCAASTISPVAVFEPVELEGTTVQRASLCNISECERLGIGDKDSVLSVIKANKIIPKVIQVQQKVGELHIPETCPVCHSQTQIVTSIASGTRTLHCSNPKCPAKQLKKFARFVSKDGLDIDGISEQTLSRFINMGWIKEYADIFRLSAHLNQIATLEGFGKKSANNIHKAIEKSRNAEAHKLLYALCIPLVGKDVCNRLLKSYPLEKLAAIASGNPNINKPIVTEKEDNYELDLFAQNEQENLLSNTTEGTTDANTFTPLSIDTRIAIFAGIDGLGPEKSASVVKWFSDEENQNEYRNLLGLLHLSQDDNNPLGQKCEGLTFVITGDVHHYKNRNELKAYIESQGGKVTGSVSKSTSYLINNDVTSTSGKNQKAHQLNIPIISEDQFIEQFG</sequence>
<keyword evidence="10" id="KW-0460">Magnesium</keyword>
<comment type="catalytic activity">
    <reaction evidence="9 10">
        <text>NAD(+) + (deoxyribonucleotide)n-3'-hydroxyl + 5'-phospho-(deoxyribonucleotide)m = (deoxyribonucleotide)n+m + AMP + beta-nicotinamide D-nucleotide.</text>
        <dbReference type="EC" id="6.5.1.2"/>
    </reaction>
</comment>
<dbReference type="SUPFAM" id="SSF52113">
    <property type="entry name" value="BRCT domain"/>
    <property type="match status" value="1"/>
</dbReference>
<dbReference type="GO" id="GO:0006260">
    <property type="term" value="P:DNA replication"/>
    <property type="evidence" value="ECO:0007669"/>
    <property type="project" value="UniProtKB-KW"/>
</dbReference>
<evidence type="ECO:0000256" key="8">
    <source>
        <dbReference type="ARBA" id="ARBA00023204"/>
    </source>
</evidence>
<dbReference type="GO" id="GO:0006281">
    <property type="term" value="P:DNA repair"/>
    <property type="evidence" value="ECO:0007669"/>
    <property type="project" value="UniProtKB-KW"/>
</dbReference>
<comment type="caution">
    <text evidence="10">Lacks conserved residue(s) required for the propagation of feature annotation.</text>
</comment>
<keyword evidence="7 10" id="KW-0520">NAD</keyword>
<protein>
    <recommendedName>
        <fullName evidence="10">DNA ligase</fullName>
        <ecNumber evidence="10">6.5.1.2</ecNumber>
    </recommendedName>
    <alternativeName>
        <fullName evidence="10">Polydeoxyribonucleotide synthase [NAD(+)]</fullName>
    </alternativeName>
</protein>
<dbReference type="SUPFAM" id="SSF56091">
    <property type="entry name" value="DNA ligase/mRNA capping enzyme, catalytic domain"/>
    <property type="match status" value="1"/>
</dbReference>
<dbReference type="SUPFAM" id="SSF50249">
    <property type="entry name" value="Nucleic acid-binding proteins"/>
    <property type="match status" value="1"/>
</dbReference>
<dbReference type="Gene3D" id="2.40.50.140">
    <property type="entry name" value="Nucleic acid-binding proteins"/>
    <property type="match status" value="1"/>
</dbReference>
<evidence type="ECO:0000313" key="12">
    <source>
        <dbReference type="EMBL" id="GJG26651.1"/>
    </source>
</evidence>
<evidence type="ECO:0000259" key="11">
    <source>
        <dbReference type="PROSITE" id="PS50172"/>
    </source>
</evidence>
<keyword evidence="4 10" id="KW-0479">Metal-binding</keyword>
<keyword evidence="10" id="KW-0464">Manganese</keyword>
<dbReference type="RefSeq" id="WP_006283399.1">
    <property type="nucleotide sequence ID" value="NZ_BPTR01000001.1"/>
</dbReference>
<dbReference type="Pfam" id="PF03120">
    <property type="entry name" value="OB_DNA_ligase"/>
    <property type="match status" value="1"/>
</dbReference>
<feature type="binding site" evidence="10">
    <location>
        <position position="414"/>
    </location>
    <ligand>
        <name>Zn(2+)</name>
        <dbReference type="ChEBI" id="CHEBI:29105"/>
    </ligand>
</feature>
<reference evidence="12" key="1">
    <citation type="submission" date="2021-08" db="EMBL/GenBank/DDBJ databases">
        <title>Prevotella lacticifex sp. nov., isolated from rumen of cow.</title>
        <authorList>
            <person name="Shinkai T."/>
            <person name="Ikeyama N."/>
            <person name="Kumagai M."/>
            <person name="Ohmori H."/>
            <person name="Sakamoto M."/>
            <person name="Ohkuma M."/>
            <person name="Mitsumori M."/>
        </authorList>
    </citation>
    <scope>NUCLEOTIDE SEQUENCE</scope>
    <source>
        <strain evidence="12">DSM 11371</strain>
    </source>
</reference>
<evidence type="ECO:0000256" key="9">
    <source>
        <dbReference type="ARBA" id="ARBA00034005"/>
    </source>
</evidence>
<proteinExistence type="inferred from homology"/>
<keyword evidence="3 10" id="KW-0235">DNA replication</keyword>
<dbReference type="SMART" id="SM00292">
    <property type="entry name" value="BRCT"/>
    <property type="match status" value="1"/>
</dbReference>
<dbReference type="InterPro" id="IPR004150">
    <property type="entry name" value="NAD_DNA_ligase_OB"/>
</dbReference>
<dbReference type="GO" id="GO:0003911">
    <property type="term" value="F:DNA ligase (NAD+) activity"/>
    <property type="evidence" value="ECO:0007669"/>
    <property type="project" value="UniProtKB-UniRule"/>
</dbReference>
<feature type="binding site" evidence="10">
    <location>
        <position position="387"/>
    </location>
    <ligand>
        <name>Zn(2+)</name>
        <dbReference type="ChEBI" id="CHEBI:29105"/>
    </ligand>
</feature>
<dbReference type="SMART" id="SM00532">
    <property type="entry name" value="LIGANc"/>
    <property type="match status" value="1"/>
</dbReference>
<evidence type="ECO:0000256" key="2">
    <source>
        <dbReference type="ARBA" id="ARBA00022598"/>
    </source>
</evidence>
<keyword evidence="5 10" id="KW-0227">DNA damage</keyword>
<dbReference type="PIRSF" id="PIRSF001604">
    <property type="entry name" value="LigA"/>
    <property type="match status" value="1"/>
</dbReference>
<feature type="binding site" evidence="10">
    <location>
        <position position="159"/>
    </location>
    <ligand>
        <name>NAD(+)</name>
        <dbReference type="ChEBI" id="CHEBI:57540"/>
    </ligand>
</feature>
<dbReference type="InterPro" id="IPR012340">
    <property type="entry name" value="NA-bd_OB-fold"/>
</dbReference>
<feature type="binding site" evidence="10">
    <location>
        <position position="298"/>
    </location>
    <ligand>
        <name>NAD(+)</name>
        <dbReference type="ChEBI" id="CHEBI:57540"/>
    </ligand>
</feature>
<evidence type="ECO:0000256" key="3">
    <source>
        <dbReference type="ARBA" id="ARBA00022705"/>
    </source>
</evidence>
<evidence type="ECO:0000256" key="4">
    <source>
        <dbReference type="ARBA" id="ARBA00022723"/>
    </source>
</evidence>
<dbReference type="NCBIfam" id="NF005932">
    <property type="entry name" value="PRK07956.1"/>
    <property type="match status" value="1"/>
</dbReference>
<dbReference type="InterPro" id="IPR036420">
    <property type="entry name" value="BRCT_dom_sf"/>
</dbReference>
<dbReference type="EC" id="6.5.1.2" evidence="10"/>
<dbReference type="Pfam" id="PF00533">
    <property type="entry name" value="BRCT"/>
    <property type="match status" value="1"/>
</dbReference>
<dbReference type="SUPFAM" id="SSF47781">
    <property type="entry name" value="RuvA domain 2-like"/>
    <property type="match status" value="1"/>
</dbReference>
<dbReference type="InterPro" id="IPR010994">
    <property type="entry name" value="RuvA_2-like"/>
</dbReference>
<evidence type="ECO:0000256" key="10">
    <source>
        <dbReference type="HAMAP-Rule" id="MF_01588"/>
    </source>
</evidence>
<dbReference type="Pfam" id="PF01653">
    <property type="entry name" value="DNA_ligase_aden"/>
    <property type="match status" value="1"/>
</dbReference>
<dbReference type="PROSITE" id="PS50172">
    <property type="entry name" value="BRCT"/>
    <property type="match status" value="1"/>
</dbReference>
<comment type="similarity">
    <text evidence="10">Belongs to the NAD-dependent DNA ligase family. LigA subfamily.</text>
</comment>
<dbReference type="InterPro" id="IPR001357">
    <property type="entry name" value="BRCT_dom"/>
</dbReference>
<dbReference type="GO" id="GO:0046872">
    <property type="term" value="F:metal ion binding"/>
    <property type="evidence" value="ECO:0007669"/>
    <property type="project" value="UniProtKB-KW"/>
</dbReference>
<dbReference type="InterPro" id="IPR001679">
    <property type="entry name" value="DNA_ligase"/>
</dbReference>
<keyword evidence="2 10" id="KW-0436">Ligase</keyword>
<feature type="binding site" evidence="10">
    <location>
        <position position="409"/>
    </location>
    <ligand>
        <name>Zn(2+)</name>
        <dbReference type="ChEBI" id="CHEBI:29105"/>
    </ligand>
</feature>
<dbReference type="HAMAP" id="MF_01588">
    <property type="entry name" value="DNA_ligase_A"/>
    <property type="match status" value="1"/>
</dbReference>
<feature type="domain" description="BRCT" evidence="11">
    <location>
        <begin position="631"/>
        <end position="705"/>
    </location>
</feature>
<dbReference type="InterPro" id="IPR013839">
    <property type="entry name" value="DNAligase_adenylation"/>
</dbReference>
<dbReference type="EMBL" id="BPTR01000001">
    <property type="protein sequence ID" value="GJG26651.1"/>
    <property type="molecule type" value="Genomic_DNA"/>
</dbReference>
<name>A0AA37MIE0_SEGBR</name>
<comment type="function">
    <text evidence="1 10">DNA ligase that catalyzes the formation of phosphodiester linkages between 5'-phosphoryl and 3'-hydroxyl groups in double-stranded DNA using NAD as a coenzyme and as the energy source for the reaction. It is essential for DNA replication and repair of damaged DNA.</text>
</comment>
<keyword evidence="8 10" id="KW-0234">DNA repair</keyword>
<feature type="active site" description="N6-AMP-lysine intermediate" evidence="10">
    <location>
        <position position="104"/>
    </location>
</feature>
<dbReference type="Gene3D" id="3.30.470.30">
    <property type="entry name" value="DNA ligase/mRNA capping enzyme"/>
    <property type="match status" value="1"/>
</dbReference>
<evidence type="ECO:0000256" key="1">
    <source>
        <dbReference type="ARBA" id="ARBA00004067"/>
    </source>
</evidence>
<feature type="binding site" evidence="10">
    <location>
        <position position="125"/>
    </location>
    <ligand>
        <name>NAD(+)</name>
        <dbReference type="ChEBI" id="CHEBI:57540"/>
    </ligand>
</feature>
<dbReference type="InterPro" id="IPR013840">
    <property type="entry name" value="DNAligase_N"/>
</dbReference>
<evidence type="ECO:0000256" key="7">
    <source>
        <dbReference type="ARBA" id="ARBA00023027"/>
    </source>
</evidence>
<comment type="cofactor">
    <cofactor evidence="10">
        <name>Mg(2+)</name>
        <dbReference type="ChEBI" id="CHEBI:18420"/>
    </cofactor>
    <cofactor evidence="10">
        <name>Mn(2+)</name>
        <dbReference type="ChEBI" id="CHEBI:29035"/>
    </cofactor>
</comment>
<organism evidence="12 13">
    <name type="scientific">Segatella bryantii</name>
    <name type="common">Prevotella bryantii</name>
    <dbReference type="NCBI Taxonomy" id="77095"/>
    <lineage>
        <taxon>Bacteria</taxon>
        <taxon>Pseudomonadati</taxon>
        <taxon>Bacteroidota</taxon>
        <taxon>Bacteroidia</taxon>
        <taxon>Bacteroidales</taxon>
        <taxon>Prevotellaceae</taxon>
        <taxon>Segatella</taxon>
    </lineage>
</organism>
<dbReference type="Gene3D" id="1.10.287.610">
    <property type="entry name" value="Helix hairpin bin"/>
    <property type="match status" value="1"/>
</dbReference>
<evidence type="ECO:0000313" key="13">
    <source>
        <dbReference type="Proteomes" id="UP000887043"/>
    </source>
</evidence>
<evidence type="ECO:0000256" key="5">
    <source>
        <dbReference type="ARBA" id="ARBA00022763"/>
    </source>
</evidence>
<dbReference type="Gene3D" id="3.40.50.10190">
    <property type="entry name" value="BRCT domain"/>
    <property type="match status" value="1"/>
</dbReference>
<gene>
    <name evidence="10 12" type="primary">ligA</name>
    <name evidence="12" type="ORF">PRRU23_03510</name>
</gene>
<dbReference type="AlphaFoldDB" id="A0AA37MIE0"/>
<dbReference type="CDD" id="cd17748">
    <property type="entry name" value="BRCT_DNA_ligase_like"/>
    <property type="match status" value="1"/>
</dbReference>
<comment type="caution">
    <text evidence="12">The sequence shown here is derived from an EMBL/GenBank/DDBJ whole genome shotgun (WGS) entry which is preliminary data.</text>
</comment>